<evidence type="ECO:0000256" key="1">
    <source>
        <dbReference type="ARBA" id="ARBA00007189"/>
    </source>
</evidence>
<name>A0AAU9F2J1_9BACT</name>
<organism evidence="2 3">
    <name type="scientific">Desulfoferula mesophila</name>
    <dbReference type="NCBI Taxonomy" id="3058419"/>
    <lineage>
        <taxon>Bacteria</taxon>
        <taxon>Pseudomonadati</taxon>
        <taxon>Thermodesulfobacteriota</taxon>
        <taxon>Desulfarculia</taxon>
        <taxon>Desulfarculales</taxon>
        <taxon>Desulfarculaceae</taxon>
        <taxon>Desulfoferula</taxon>
    </lineage>
</organism>
<dbReference type="AlphaFoldDB" id="A0AAU9F2J1"/>
<reference evidence="3" key="1">
    <citation type="journal article" date="2023" name="Arch. Microbiol.">
        <title>Desulfoferula mesophilus gen. nov. sp. nov., a mesophilic sulfate-reducing bacterium isolated from a brackish lake sediment.</title>
        <authorList>
            <person name="Watanabe T."/>
            <person name="Yabe T."/>
            <person name="Tsuji J.M."/>
            <person name="Fukui M."/>
        </authorList>
    </citation>
    <scope>NUCLEOTIDE SEQUENCE [LARGE SCALE GENOMIC DNA]</scope>
    <source>
        <strain evidence="3">12FAK</strain>
    </source>
</reference>
<keyword evidence="3" id="KW-1185">Reference proteome</keyword>
<protein>
    <recommendedName>
        <fullName evidence="4">DUF2325 domain-containing protein</fullName>
    </recommendedName>
</protein>
<dbReference type="InterPro" id="IPR016772">
    <property type="entry name" value="UCP020408"/>
</dbReference>
<evidence type="ECO:0008006" key="4">
    <source>
        <dbReference type="Google" id="ProtNLM"/>
    </source>
</evidence>
<sequence length="103" mass="11544">MIIGGLDRLEPSYRETVSRLGGKCEFHTGKLRSGHRRLRQRVAKADLVVFITSINSHAALNAVKTECKRCGKPFCALRQTGCCSLEKTLRSLPEEPFINLQTK</sequence>
<dbReference type="Pfam" id="PF10087">
    <property type="entry name" value="DUF2325"/>
    <property type="match status" value="1"/>
</dbReference>
<gene>
    <name evidence="2" type="ORF">FAK_16580</name>
</gene>
<dbReference type="KEGG" id="dmp:FAK_16580"/>
<evidence type="ECO:0000313" key="2">
    <source>
        <dbReference type="EMBL" id="BEQ14592.1"/>
    </source>
</evidence>
<dbReference type="Proteomes" id="UP001366166">
    <property type="component" value="Chromosome"/>
</dbReference>
<proteinExistence type="inferred from homology"/>
<accession>A0AAU9F2J1</accession>
<dbReference type="EMBL" id="AP028679">
    <property type="protein sequence ID" value="BEQ14592.1"/>
    <property type="molecule type" value="Genomic_DNA"/>
</dbReference>
<evidence type="ECO:0000313" key="3">
    <source>
        <dbReference type="Proteomes" id="UP001366166"/>
    </source>
</evidence>
<comment type="similarity">
    <text evidence="1">Belongs to the UPF0751 family.</text>
</comment>